<keyword evidence="2" id="KW-1185">Reference proteome</keyword>
<reference evidence="1 2" key="1">
    <citation type="submission" date="2020-08" db="EMBL/GenBank/DDBJ databases">
        <title>Genomic Encyclopedia of Type Strains, Phase IV (KMG-IV): sequencing the most valuable type-strain genomes for metagenomic binning, comparative biology and taxonomic classification.</title>
        <authorList>
            <person name="Goeker M."/>
        </authorList>
    </citation>
    <scope>NUCLEOTIDE SEQUENCE [LARGE SCALE GENOMIC DNA]</scope>
    <source>
        <strain evidence="1 2">DSM 2163</strain>
    </source>
</reference>
<gene>
    <name evidence="1" type="ORF">HNR00_000412</name>
</gene>
<dbReference type="Proteomes" id="UP000583454">
    <property type="component" value="Unassembled WGS sequence"/>
</dbReference>
<dbReference type="RefSeq" id="WP_183564029.1">
    <property type="nucleotide sequence ID" value="NZ_JACHOP010000001.1"/>
</dbReference>
<name>A0A840ZFP2_9HYPH</name>
<dbReference type="AlphaFoldDB" id="A0A840ZFP2"/>
<sequence>MASYPSRRRDRPMRAYVIRVYEPVGNGAPGDRFAVLATDSGDALAAMIAGLAPSAIAEVTDEVLDPSAAAGLGLEPRRPVRLA</sequence>
<proteinExistence type="predicted"/>
<comment type="caution">
    <text evidence="1">The sequence shown here is derived from an EMBL/GenBank/DDBJ whole genome shotgun (WGS) entry which is preliminary data.</text>
</comment>
<evidence type="ECO:0000313" key="2">
    <source>
        <dbReference type="Proteomes" id="UP000583454"/>
    </source>
</evidence>
<evidence type="ECO:0000313" key="1">
    <source>
        <dbReference type="EMBL" id="MBB5755723.1"/>
    </source>
</evidence>
<organism evidence="1 2">
    <name type="scientific">Methylorubrum rhodinum</name>
    <dbReference type="NCBI Taxonomy" id="29428"/>
    <lineage>
        <taxon>Bacteria</taxon>
        <taxon>Pseudomonadati</taxon>
        <taxon>Pseudomonadota</taxon>
        <taxon>Alphaproteobacteria</taxon>
        <taxon>Hyphomicrobiales</taxon>
        <taxon>Methylobacteriaceae</taxon>
        <taxon>Methylorubrum</taxon>
    </lineage>
</organism>
<protein>
    <submittedName>
        <fullName evidence="1">Uncharacterized protein</fullName>
    </submittedName>
</protein>
<dbReference type="EMBL" id="JACHOP010000001">
    <property type="protein sequence ID" value="MBB5755723.1"/>
    <property type="molecule type" value="Genomic_DNA"/>
</dbReference>
<accession>A0A840ZFP2</accession>